<keyword evidence="3" id="KW-0804">Transcription</keyword>
<gene>
    <name evidence="5" type="ORF">SAMN05660461_6173</name>
</gene>
<proteinExistence type="predicted"/>
<evidence type="ECO:0000259" key="4">
    <source>
        <dbReference type="PROSITE" id="PS01124"/>
    </source>
</evidence>
<protein>
    <submittedName>
        <fullName evidence="5">Helix-turn-helix domain-containing protein</fullName>
    </submittedName>
</protein>
<dbReference type="InterPro" id="IPR050204">
    <property type="entry name" value="AraC_XylS_family_regulators"/>
</dbReference>
<dbReference type="InterPro" id="IPR046532">
    <property type="entry name" value="DUF6597"/>
</dbReference>
<reference evidence="5 6" key="1">
    <citation type="submission" date="2017-02" db="EMBL/GenBank/DDBJ databases">
        <authorList>
            <person name="Peterson S.W."/>
        </authorList>
    </citation>
    <scope>NUCLEOTIDE SEQUENCE [LARGE SCALE GENOMIC DNA]</scope>
    <source>
        <strain evidence="5 6">DSM 18108</strain>
    </source>
</reference>
<dbReference type="InterPro" id="IPR009057">
    <property type="entry name" value="Homeodomain-like_sf"/>
</dbReference>
<dbReference type="InterPro" id="IPR018060">
    <property type="entry name" value="HTH_AraC"/>
</dbReference>
<name>A0A1T5PC71_9BACT</name>
<dbReference type="RefSeq" id="WP_079473418.1">
    <property type="nucleotide sequence ID" value="NZ_FUZZ01000006.1"/>
</dbReference>
<dbReference type="Pfam" id="PF12833">
    <property type="entry name" value="HTH_18"/>
    <property type="match status" value="1"/>
</dbReference>
<evidence type="ECO:0000256" key="1">
    <source>
        <dbReference type="ARBA" id="ARBA00023015"/>
    </source>
</evidence>
<keyword evidence="1" id="KW-0805">Transcription regulation</keyword>
<evidence type="ECO:0000313" key="5">
    <source>
        <dbReference type="EMBL" id="SKD10266.1"/>
    </source>
</evidence>
<evidence type="ECO:0000256" key="3">
    <source>
        <dbReference type="ARBA" id="ARBA00023163"/>
    </source>
</evidence>
<dbReference type="AlphaFoldDB" id="A0A1T5PC71"/>
<dbReference type="PROSITE" id="PS01124">
    <property type="entry name" value="HTH_ARAC_FAMILY_2"/>
    <property type="match status" value="1"/>
</dbReference>
<dbReference type="SUPFAM" id="SSF46689">
    <property type="entry name" value="Homeodomain-like"/>
    <property type="match status" value="1"/>
</dbReference>
<feature type="domain" description="HTH araC/xylS-type" evidence="4">
    <location>
        <begin position="144"/>
        <end position="244"/>
    </location>
</feature>
<evidence type="ECO:0000256" key="2">
    <source>
        <dbReference type="ARBA" id="ARBA00023125"/>
    </source>
</evidence>
<evidence type="ECO:0000313" key="6">
    <source>
        <dbReference type="Proteomes" id="UP000190166"/>
    </source>
</evidence>
<dbReference type="Proteomes" id="UP000190166">
    <property type="component" value="Unassembled WGS sequence"/>
</dbReference>
<dbReference type="GO" id="GO:0043565">
    <property type="term" value="F:sequence-specific DNA binding"/>
    <property type="evidence" value="ECO:0007669"/>
    <property type="project" value="InterPro"/>
</dbReference>
<dbReference type="Pfam" id="PF20240">
    <property type="entry name" value="DUF6597"/>
    <property type="match status" value="1"/>
</dbReference>
<dbReference type="EMBL" id="FUZZ01000006">
    <property type="protein sequence ID" value="SKD10266.1"/>
    <property type="molecule type" value="Genomic_DNA"/>
</dbReference>
<dbReference type="STRING" id="393003.SAMN05660461_6173"/>
<accession>A0A1T5PC71</accession>
<dbReference type="SMART" id="SM00342">
    <property type="entry name" value="HTH_ARAC"/>
    <property type="match status" value="1"/>
</dbReference>
<dbReference type="PANTHER" id="PTHR46796:SF13">
    <property type="entry name" value="HTH-TYPE TRANSCRIPTIONAL ACTIVATOR RHAS"/>
    <property type="match status" value="1"/>
</dbReference>
<dbReference type="GO" id="GO:0003700">
    <property type="term" value="F:DNA-binding transcription factor activity"/>
    <property type="evidence" value="ECO:0007669"/>
    <property type="project" value="InterPro"/>
</dbReference>
<keyword evidence="2" id="KW-0238">DNA-binding</keyword>
<keyword evidence="6" id="KW-1185">Reference proteome</keyword>
<dbReference type="Gene3D" id="1.10.10.60">
    <property type="entry name" value="Homeodomain-like"/>
    <property type="match status" value="1"/>
</dbReference>
<organism evidence="5 6">
    <name type="scientific">Chitinophaga ginsengisegetis</name>
    <dbReference type="NCBI Taxonomy" id="393003"/>
    <lineage>
        <taxon>Bacteria</taxon>
        <taxon>Pseudomonadati</taxon>
        <taxon>Bacteroidota</taxon>
        <taxon>Chitinophagia</taxon>
        <taxon>Chitinophagales</taxon>
        <taxon>Chitinophagaceae</taxon>
        <taxon>Chitinophaga</taxon>
    </lineage>
</organism>
<sequence>MKHTETKPCITLAAYIHSFWELKGDDSDSQWERIFPDGCPGIVINLGEPCKTDNGLATMDHGKTYVVGAMSSFKDSFIDRNTHLLGVCLKPAVFSSFYNYAPQNELTNHTFEFDSPHSFDIGKINNDSAAYLNRYFLDRKRSLNESLQSVLNDIHISKGNVNIYEISKKNFITVRQLERAFKTHIGLTPKEYVNIIRFQSALSMMSDVRQKKSLSDIAFECGFYDHAHLSNEIKRHTGLTPSQF</sequence>
<dbReference type="PANTHER" id="PTHR46796">
    <property type="entry name" value="HTH-TYPE TRANSCRIPTIONAL ACTIVATOR RHAS-RELATED"/>
    <property type="match status" value="1"/>
</dbReference>